<evidence type="ECO:0000313" key="3">
    <source>
        <dbReference type="EMBL" id="TDL26285.1"/>
    </source>
</evidence>
<protein>
    <submittedName>
        <fullName evidence="3">Uncharacterized protein</fullName>
    </submittedName>
</protein>
<dbReference type="Proteomes" id="UP000294933">
    <property type="component" value="Unassembled WGS sequence"/>
</dbReference>
<proteinExistence type="predicted"/>
<keyword evidence="1" id="KW-1133">Transmembrane helix</keyword>
<evidence type="ECO:0000256" key="1">
    <source>
        <dbReference type="SAM" id="Phobius"/>
    </source>
</evidence>
<feature type="chain" id="PRO_5021337300" evidence="2">
    <location>
        <begin position="20"/>
        <end position="289"/>
    </location>
</feature>
<name>A0A4Y7QFT5_9AGAM</name>
<sequence length="289" mass="32213">MIPHTLFFTFALLFAPSLAGSVQKGGACNQKNNKLLAGSYQFHSDCDSVTFCNSTNLCQLKGCRRDIFPFGYSESSHLPDLCPNDQFCPDEMDACQPLLPVGSPCQLNRDDQCAPPPNFKQLANPRFGMNNNGSVCLNFQCYWANVTANQPCVVENTAYTGYGADGQEFIDIVSRGNCMTGLYCDSQNLVCKQTLALGQSCAADKECDSMNCLGTQVCGTPADAPKHFPIFVYIVVCFGIFGGIFGTLIGLFFVHRRQRDTEREKRMQYWREQVEWSSSLREKRCTHVR</sequence>
<keyword evidence="1" id="KW-0812">Transmembrane</keyword>
<feature type="signal peptide" evidence="2">
    <location>
        <begin position="1"/>
        <end position="19"/>
    </location>
</feature>
<dbReference type="EMBL" id="ML170162">
    <property type="protein sequence ID" value="TDL26285.1"/>
    <property type="molecule type" value="Genomic_DNA"/>
</dbReference>
<feature type="transmembrane region" description="Helical" evidence="1">
    <location>
        <begin position="230"/>
        <end position="254"/>
    </location>
</feature>
<keyword evidence="4" id="KW-1185">Reference proteome</keyword>
<organism evidence="3 4">
    <name type="scientific">Rickenella mellea</name>
    <dbReference type="NCBI Taxonomy" id="50990"/>
    <lineage>
        <taxon>Eukaryota</taxon>
        <taxon>Fungi</taxon>
        <taxon>Dikarya</taxon>
        <taxon>Basidiomycota</taxon>
        <taxon>Agaricomycotina</taxon>
        <taxon>Agaricomycetes</taxon>
        <taxon>Hymenochaetales</taxon>
        <taxon>Rickenellaceae</taxon>
        <taxon>Rickenella</taxon>
    </lineage>
</organism>
<dbReference type="OrthoDB" id="195231at2759"/>
<gene>
    <name evidence="3" type="ORF">BD410DRAFT_575606</name>
</gene>
<dbReference type="VEuPathDB" id="FungiDB:BD410DRAFT_575606"/>
<evidence type="ECO:0000313" key="4">
    <source>
        <dbReference type="Proteomes" id="UP000294933"/>
    </source>
</evidence>
<reference evidence="3 4" key="1">
    <citation type="submission" date="2018-06" db="EMBL/GenBank/DDBJ databases">
        <title>A transcriptomic atlas of mushroom development highlights an independent origin of complex multicellularity.</title>
        <authorList>
            <consortium name="DOE Joint Genome Institute"/>
            <person name="Krizsan K."/>
            <person name="Almasi E."/>
            <person name="Merenyi Z."/>
            <person name="Sahu N."/>
            <person name="Viragh M."/>
            <person name="Koszo T."/>
            <person name="Mondo S."/>
            <person name="Kiss B."/>
            <person name="Balint B."/>
            <person name="Kues U."/>
            <person name="Barry K."/>
            <person name="Hegedus J.C."/>
            <person name="Henrissat B."/>
            <person name="Johnson J."/>
            <person name="Lipzen A."/>
            <person name="Ohm R."/>
            <person name="Nagy I."/>
            <person name="Pangilinan J."/>
            <person name="Yan J."/>
            <person name="Xiong Y."/>
            <person name="Grigoriev I.V."/>
            <person name="Hibbett D.S."/>
            <person name="Nagy L.G."/>
        </authorList>
    </citation>
    <scope>NUCLEOTIDE SEQUENCE [LARGE SCALE GENOMIC DNA]</scope>
    <source>
        <strain evidence="3 4">SZMC22713</strain>
    </source>
</reference>
<dbReference type="STRING" id="50990.A0A4Y7QFT5"/>
<accession>A0A4Y7QFT5</accession>
<keyword evidence="2" id="KW-0732">Signal</keyword>
<evidence type="ECO:0000256" key="2">
    <source>
        <dbReference type="SAM" id="SignalP"/>
    </source>
</evidence>
<keyword evidence="1" id="KW-0472">Membrane</keyword>
<dbReference type="AlphaFoldDB" id="A0A4Y7QFT5"/>